<evidence type="ECO:0000313" key="3">
    <source>
        <dbReference type="EMBL" id="KRL66204.1"/>
    </source>
</evidence>
<sequence length="139" mass="14780">MVSGLATGVDTWAHQATLDHLGNTIAVIGSSLDVAYPNKNAKLQQRIASTGLLLSEYPPGSQIKPWHFPQRNRIIAGLSEKVIVTEAKLKSGALITAELALDSNREVLAVPGRIDSALSAGCNKLIQDGAIPLINFNEI</sequence>
<dbReference type="PANTHER" id="PTHR43022:SF1">
    <property type="entry name" value="PROTEIN SMF"/>
    <property type="match status" value="1"/>
</dbReference>
<dbReference type="eggNOG" id="COG0758">
    <property type="taxonomic scope" value="Bacteria"/>
</dbReference>
<dbReference type="GO" id="GO:0009294">
    <property type="term" value="P:DNA-mediated transformation"/>
    <property type="evidence" value="ECO:0007669"/>
    <property type="project" value="InterPro"/>
</dbReference>
<dbReference type="PANTHER" id="PTHR43022">
    <property type="entry name" value="PROTEIN SMF"/>
    <property type="match status" value="1"/>
</dbReference>
<reference evidence="3 4" key="1">
    <citation type="journal article" date="2015" name="Genome Announc.">
        <title>Expanding the biotechnology potential of lactobacilli through comparative genomics of 213 strains and associated genera.</title>
        <authorList>
            <person name="Sun Z."/>
            <person name="Harris H.M."/>
            <person name="McCann A."/>
            <person name="Guo C."/>
            <person name="Argimon S."/>
            <person name="Zhang W."/>
            <person name="Yang X."/>
            <person name="Jeffery I.B."/>
            <person name="Cooney J.C."/>
            <person name="Kagawa T.F."/>
            <person name="Liu W."/>
            <person name="Song Y."/>
            <person name="Salvetti E."/>
            <person name="Wrobel A."/>
            <person name="Rasinkangas P."/>
            <person name="Parkhill J."/>
            <person name="Rea M.C."/>
            <person name="O'Sullivan O."/>
            <person name="Ritari J."/>
            <person name="Douillard F.P."/>
            <person name="Paul Ross R."/>
            <person name="Yang R."/>
            <person name="Briner A.E."/>
            <person name="Felis G.E."/>
            <person name="de Vos W.M."/>
            <person name="Barrangou R."/>
            <person name="Klaenhammer T.R."/>
            <person name="Caufield P.W."/>
            <person name="Cui Y."/>
            <person name="Zhang H."/>
            <person name="O'Toole P.W."/>
        </authorList>
    </citation>
    <scope>NUCLEOTIDE SEQUENCE [LARGE SCALE GENOMIC DNA]</scope>
    <source>
        <strain evidence="3 4">DSM 14857</strain>
    </source>
</reference>
<feature type="domain" description="Smf/DprA SLOG" evidence="2">
    <location>
        <begin position="2"/>
        <end position="138"/>
    </location>
</feature>
<dbReference type="PATRIC" id="fig|1423815.3.peg.757"/>
<evidence type="ECO:0000256" key="1">
    <source>
        <dbReference type="ARBA" id="ARBA00006525"/>
    </source>
</evidence>
<dbReference type="SUPFAM" id="SSF102405">
    <property type="entry name" value="MCP/YpsA-like"/>
    <property type="match status" value="1"/>
</dbReference>
<accession>A0A0R1SB64</accession>
<dbReference type="Pfam" id="PF02481">
    <property type="entry name" value="DNA_processg_A"/>
    <property type="match status" value="1"/>
</dbReference>
<comment type="similarity">
    <text evidence="1">Belongs to the DprA/Smf family.</text>
</comment>
<dbReference type="Proteomes" id="UP000051647">
    <property type="component" value="Unassembled WGS sequence"/>
</dbReference>
<dbReference type="Gene3D" id="3.40.50.450">
    <property type="match status" value="1"/>
</dbReference>
<dbReference type="InterPro" id="IPR003488">
    <property type="entry name" value="DprA"/>
</dbReference>
<dbReference type="EMBL" id="AZFA01000018">
    <property type="protein sequence ID" value="KRL66204.1"/>
    <property type="molecule type" value="Genomic_DNA"/>
</dbReference>
<name>A0A0R1SB64_9LACO</name>
<evidence type="ECO:0000313" key="4">
    <source>
        <dbReference type="Proteomes" id="UP000051647"/>
    </source>
</evidence>
<evidence type="ECO:0000259" key="2">
    <source>
        <dbReference type="Pfam" id="PF02481"/>
    </source>
</evidence>
<organism evidence="3 4">
    <name type="scientific">Companilactobacillus versmoldensis DSM 14857 = KCTC 3814</name>
    <dbReference type="NCBI Taxonomy" id="1423815"/>
    <lineage>
        <taxon>Bacteria</taxon>
        <taxon>Bacillati</taxon>
        <taxon>Bacillota</taxon>
        <taxon>Bacilli</taxon>
        <taxon>Lactobacillales</taxon>
        <taxon>Lactobacillaceae</taxon>
        <taxon>Companilactobacillus</taxon>
    </lineage>
</organism>
<comment type="caution">
    <text evidence="3">The sequence shown here is derived from an EMBL/GenBank/DDBJ whole genome shotgun (WGS) entry which is preliminary data.</text>
</comment>
<dbReference type="InterPro" id="IPR057666">
    <property type="entry name" value="DrpA_SLOG"/>
</dbReference>
<proteinExistence type="inferred from homology"/>
<keyword evidence="4" id="KW-1185">Reference proteome</keyword>
<dbReference type="STRING" id="1423815.FC27_GL000748"/>
<dbReference type="AlphaFoldDB" id="A0A0R1SB64"/>
<gene>
    <name evidence="3" type="ORF">FC27_GL000748</name>
</gene>
<protein>
    <submittedName>
        <fullName evidence="3">DNA processing protein</fullName>
    </submittedName>
</protein>